<feature type="domain" description="HTH iclR-type" evidence="5">
    <location>
        <begin position="23"/>
        <end position="83"/>
    </location>
</feature>
<reference evidence="7 8" key="1">
    <citation type="submission" date="2020-07" db="EMBL/GenBank/DDBJ databases">
        <title>Taxonomic revisions and descriptions of new bacterial species based on genomic comparisons in the high-G+C-content subgroup of the family Alcaligenaceae.</title>
        <authorList>
            <person name="Szabo A."/>
            <person name="Felfoldi T."/>
        </authorList>
    </citation>
    <scope>NUCLEOTIDE SEQUENCE [LARGE SCALE GENOMIC DNA]</scope>
    <source>
        <strain evidence="7 8">LMG 24012</strain>
    </source>
</reference>
<dbReference type="AlphaFoldDB" id="A0A853FWP9"/>
<feature type="domain" description="IclR-ED" evidence="6">
    <location>
        <begin position="84"/>
        <end position="267"/>
    </location>
</feature>
<dbReference type="GO" id="GO:0003700">
    <property type="term" value="F:DNA-binding transcription factor activity"/>
    <property type="evidence" value="ECO:0007669"/>
    <property type="project" value="TreeGrafter"/>
</dbReference>
<protein>
    <submittedName>
        <fullName evidence="7">IclR family transcriptional regulator</fullName>
    </submittedName>
</protein>
<dbReference type="PANTHER" id="PTHR30136">
    <property type="entry name" value="HELIX-TURN-HELIX TRANSCRIPTIONAL REGULATOR, ICLR FAMILY"/>
    <property type="match status" value="1"/>
</dbReference>
<evidence type="ECO:0000256" key="3">
    <source>
        <dbReference type="ARBA" id="ARBA00023163"/>
    </source>
</evidence>
<dbReference type="PROSITE" id="PS51078">
    <property type="entry name" value="ICLR_ED"/>
    <property type="match status" value="1"/>
</dbReference>
<dbReference type="RefSeq" id="WP_180153841.1">
    <property type="nucleotide sequence ID" value="NZ_JACCEM010000002.1"/>
</dbReference>
<dbReference type="GO" id="GO:0003677">
    <property type="term" value="F:DNA binding"/>
    <property type="evidence" value="ECO:0007669"/>
    <property type="project" value="UniProtKB-KW"/>
</dbReference>
<evidence type="ECO:0000313" key="8">
    <source>
        <dbReference type="Proteomes" id="UP000559809"/>
    </source>
</evidence>
<gene>
    <name evidence="7" type="ORF">H0A72_04415</name>
</gene>
<accession>A0A853FWP9</accession>
<feature type="region of interest" description="Disordered" evidence="4">
    <location>
        <begin position="1"/>
        <end position="23"/>
    </location>
</feature>
<dbReference type="SUPFAM" id="SSF55781">
    <property type="entry name" value="GAF domain-like"/>
    <property type="match status" value="1"/>
</dbReference>
<evidence type="ECO:0000256" key="1">
    <source>
        <dbReference type="ARBA" id="ARBA00023015"/>
    </source>
</evidence>
<dbReference type="InterPro" id="IPR036390">
    <property type="entry name" value="WH_DNA-bd_sf"/>
</dbReference>
<dbReference type="InterPro" id="IPR029016">
    <property type="entry name" value="GAF-like_dom_sf"/>
</dbReference>
<feature type="compositionally biased region" description="Low complexity" evidence="4">
    <location>
        <begin position="8"/>
        <end position="23"/>
    </location>
</feature>
<proteinExistence type="predicted"/>
<dbReference type="GO" id="GO:0045892">
    <property type="term" value="P:negative regulation of DNA-templated transcription"/>
    <property type="evidence" value="ECO:0007669"/>
    <property type="project" value="TreeGrafter"/>
</dbReference>
<evidence type="ECO:0000256" key="4">
    <source>
        <dbReference type="SAM" id="MobiDB-lite"/>
    </source>
</evidence>
<comment type="caution">
    <text evidence="7">The sequence shown here is derived from an EMBL/GenBank/DDBJ whole genome shotgun (WGS) entry which is preliminary data.</text>
</comment>
<keyword evidence="3" id="KW-0804">Transcription</keyword>
<sequence length="283" mass="30333">MTASSRNTQAAAPSQPESAPATTMAPLRTMNVLGILAKHQEGLSLTQMSEFLGMPKTSLFSLLKSLNQGGYVSSTNGLYNLGAEAYHLATIISKRSPFPDCLRPELAKLHQACGETVSIGIPAESWEEFIYIDVIEADSSLRFRANVGARRPLYCTSPGLVLLAFAPRHIQEKYIKSVKLEQITPTTITSRKVLAATLEDIAHRGIAISNGSVEGATGMSAPIFDVHHNLRGAVGLAGVSTKILRNEARYTELLLETASRMSCILGFDGEYPPAPSTMAAAVS</sequence>
<dbReference type="Pfam" id="PF09339">
    <property type="entry name" value="HTH_IclR"/>
    <property type="match status" value="1"/>
</dbReference>
<dbReference type="Pfam" id="PF01614">
    <property type="entry name" value="IclR_C"/>
    <property type="match status" value="1"/>
</dbReference>
<evidence type="ECO:0000256" key="2">
    <source>
        <dbReference type="ARBA" id="ARBA00023125"/>
    </source>
</evidence>
<dbReference type="InterPro" id="IPR050707">
    <property type="entry name" value="HTH_MetabolicPath_Reg"/>
</dbReference>
<evidence type="ECO:0000259" key="5">
    <source>
        <dbReference type="PROSITE" id="PS51077"/>
    </source>
</evidence>
<keyword evidence="1" id="KW-0805">Transcription regulation</keyword>
<dbReference type="InterPro" id="IPR036388">
    <property type="entry name" value="WH-like_DNA-bd_sf"/>
</dbReference>
<dbReference type="PROSITE" id="PS51077">
    <property type="entry name" value="HTH_ICLR"/>
    <property type="match status" value="1"/>
</dbReference>
<dbReference type="SUPFAM" id="SSF46785">
    <property type="entry name" value="Winged helix' DNA-binding domain"/>
    <property type="match status" value="1"/>
</dbReference>
<evidence type="ECO:0000259" key="6">
    <source>
        <dbReference type="PROSITE" id="PS51078"/>
    </source>
</evidence>
<organism evidence="7 8">
    <name type="scientific">Parapusillimonas granuli</name>
    <dbReference type="NCBI Taxonomy" id="380911"/>
    <lineage>
        <taxon>Bacteria</taxon>
        <taxon>Pseudomonadati</taxon>
        <taxon>Pseudomonadota</taxon>
        <taxon>Betaproteobacteria</taxon>
        <taxon>Burkholderiales</taxon>
        <taxon>Alcaligenaceae</taxon>
        <taxon>Parapusillimonas</taxon>
    </lineage>
</organism>
<dbReference type="Gene3D" id="1.10.10.10">
    <property type="entry name" value="Winged helix-like DNA-binding domain superfamily/Winged helix DNA-binding domain"/>
    <property type="match status" value="1"/>
</dbReference>
<keyword evidence="8" id="KW-1185">Reference proteome</keyword>
<name>A0A853FWP9_9BURK</name>
<dbReference type="InterPro" id="IPR014757">
    <property type="entry name" value="Tscrpt_reg_IclR_C"/>
</dbReference>
<dbReference type="Proteomes" id="UP000559809">
    <property type="component" value="Unassembled WGS sequence"/>
</dbReference>
<dbReference type="Gene3D" id="3.30.450.40">
    <property type="match status" value="1"/>
</dbReference>
<dbReference type="SMART" id="SM00346">
    <property type="entry name" value="HTH_ICLR"/>
    <property type="match status" value="1"/>
</dbReference>
<dbReference type="InterPro" id="IPR005471">
    <property type="entry name" value="Tscrpt_reg_IclR_N"/>
</dbReference>
<evidence type="ECO:0000313" key="7">
    <source>
        <dbReference type="EMBL" id="NYT48549.1"/>
    </source>
</evidence>
<keyword evidence="2" id="KW-0238">DNA-binding</keyword>
<dbReference type="PANTHER" id="PTHR30136:SF35">
    <property type="entry name" value="HTH-TYPE TRANSCRIPTIONAL REGULATOR RV1719"/>
    <property type="match status" value="1"/>
</dbReference>
<dbReference type="EMBL" id="JACCEM010000002">
    <property type="protein sequence ID" value="NYT48549.1"/>
    <property type="molecule type" value="Genomic_DNA"/>
</dbReference>